<keyword evidence="2" id="KW-1185">Reference proteome</keyword>
<dbReference type="HOGENOM" id="CLU_2354096_0_0_0"/>
<proteinExistence type="predicted"/>
<accession>A0A0S6W8T0</accession>
<sequence length="96" mass="10400">MVNDPGGEIICLVTNASWIPYSPLYYHVPDQVIISSYAYDDAQLEKITLHFSFCYGPPSELGTNLYFTLQAQDLEGNASAVKQCSGDIGAGGFTCP</sequence>
<dbReference type="EMBL" id="DF820463">
    <property type="protein sequence ID" value="GAK54786.1"/>
    <property type="molecule type" value="Genomic_DNA"/>
</dbReference>
<evidence type="ECO:0000313" key="1">
    <source>
        <dbReference type="EMBL" id="GAK54786.1"/>
    </source>
</evidence>
<name>A0A0S6W8T0_VECG1</name>
<dbReference type="AlphaFoldDB" id="A0A0S6W8T0"/>
<protein>
    <submittedName>
        <fullName evidence="1">Uncharacterized protein</fullName>
    </submittedName>
</protein>
<gene>
    <name evidence="1" type="ORF">U27_01616</name>
</gene>
<dbReference type="Proteomes" id="UP000030661">
    <property type="component" value="Unassembled WGS sequence"/>
</dbReference>
<organism evidence="1">
    <name type="scientific">Vecturithrix granuli</name>
    <dbReference type="NCBI Taxonomy" id="1499967"/>
    <lineage>
        <taxon>Bacteria</taxon>
        <taxon>Candidatus Moduliflexota</taxon>
        <taxon>Candidatus Vecturitrichia</taxon>
        <taxon>Candidatus Vecturitrichales</taxon>
        <taxon>Candidatus Vecturitrichaceae</taxon>
        <taxon>Candidatus Vecturithrix</taxon>
    </lineage>
</organism>
<evidence type="ECO:0000313" key="2">
    <source>
        <dbReference type="Proteomes" id="UP000030661"/>
    </source>
</evidence>
<reference evidence="1" key="1">
    <citation type="journal article" date="2015" name="PeerJ">
        <title>First genomic representation of candidate bacterial phylum KSB3 points to enhanced environmental sensing as a trigger of wastewater bulking.</title>
        <authorList>
            <person name="Sekiguchi Y."/>
            <person name="Ohashi A."/>
            <person name="Parks D.H."/>
            <person name="Yamauchi T."/>
            <person name="Tyson G.W."/>
            <person name="Hugenholtz P."/>
        </authorList>
    </citation>
    <scope>NUCLEOTIDE SEQUENCE [LARGE SCALE GENOMIC DNA]</scope>
</reference>